<evidence type="ECO:0000256" key="10">
    <source>
        <dbReference type="ARBA" id="ARBA00022842"/>
    </source>
</evidence>
<evidence type="ECO:0000256" key="2">
    <source>
        <dbReference type="ARBA" id="ARBA00004997"/>
    </source>
</evidence>
<keyword evidence="10 14" id="KW-0460">Magnesium</keyword>
<protein>
    <recommendedName>
        <fullName evidence="4 14">Pyruvate kinase</fullName>
        <ecNumber evidence="4 14">2.7.1.40</ecNumber>
    </recommendedName>
</protein>
<dbReference type="PROSITE" id="PS00110">
    <property type="entry name" value="PYRUVATE_KINASE"/>
    <property type="match status" value="1"/>
</dbReference>
<comment type="pathway">
    <text evidence="2 14">Carbohydrate degradation; glycolysis; pyruvate from D-glyceraldehyde 3-phosphate: step 5/5.</text>
</comment>
<keyword evidence="5 14" id="KW-0808">Transferase</keyword>
<keyword evidence="7" id="KW-0547">Nucleotide-binding</keyword>
<evidence type="ECO:0000256" key="3">
    <source>
        <dbReference type="ARBA" id="ARBA00008663"/>
    </source>
</evidence>
<evidence type="ECO:0000256" key="5">
    <source>
        <dbReference type="ARBA" id="ARBA00022679"/>
    </source>
</evidence>
<evidence type="ECO:0000256" key="1">
    <source>
        <dbReference type="ARBA" id="ARBA00001958"/>
    </source>
</evidence>
<proteinExistence type="inferred from homology"/>
<dbReference type="InterPro" id="IPR015795">
    <property type="entry name" value="Pyrv_Knase_C"/>
</dbReference>
<dbReference type="SUPFAM" id="SSF50800">
    <property type="entry name" value="PK beta-barrel domain-like"/>
    <property type="match status" value="1"/>
</dbReference>
<dbReference type="PRINTS" id="PR01050">
    <property type="entry name" value="PYRUVTKNASE"/>
</dbReference>
<dbReference type="Gene3D" id="2.40.33.10">
    <property type="entry name" value="PK beta-barrel domain-like"/>
    <property type="match status" value="1"/>
</dbReference>
<dbReference type="GO" id="GO:0005524">
    <property type="term" value="F:ATP binding"/>
    <property type="evidence" value="ECO:0007669"/>
    <property type="project" value="UniProtKB-KW"/>
</dbReference>
<organism evidence="18">
    <name type="scientific">Tetraselmis sp. GSL018</name>
    <dbReference type="NCBI Taxonomy" id="582737"/>
    <lineage>
        <taxon>Eukaryota</taxon>
        <taxon>Viridiplantae</taxon>
        <taxon>Chlorophyta</taxon>
        <taxon>core chlorophytes</taxon>
        <taxon>Chlorodendrophyceae</taxon>
        <taxon>Chlorodendrales</taxon>
        <taxon>Chlorodendraceae</taxon>
        <taxon>Tetraselmis</taxon>
    </lineage>
</organism>
<dbReference type="InterPro" id="IPR040442">
    <property type="entry name" value="Pyrv_kinase-like_dom_sf"/>
</dbReference>
<evidence type="ECO:0000256" key="12">
    <source>
        <dbReference type="ARBA" id="ARBA00023317"/>
    </source>
</evidence>
<dbReference type="AlphaFoldDB" id="A0A061RE44"/>
<dbReference type="SUPFAM" id="SSF51621">
    <property type="entry name" value="Phosphoenolpyruvate/pyruvate domain"/>
    <property type="match status" value="1"/>
</dbReference>
<dbReference type="Gene3D" id="3.20.20.60">
    <property type="entry name" value="Phosphoenolpyruvate-binding domains"/>
    <property type="match status" value="1"/>
</dbReference>
<name>A0A061RE44_9CHLO</name>
<reference evidence="18" key="1">
    <citation type="submission" date="2014-05" db="EMBL/GenBank/DDBJ databases">
        <title>The transcriptome of the halophilic microalga Tetraselmis sp. GSL018 isolated from the Great Salt Lake, Utah.</title>
        <authorList>
            <person name="Jinkerson R.E."/>
            <person name="D'Adamo S."/>
            <person name="Posewitz M.C."/>
        </authorList>
    </citation>
    <scope>NUCLEOTIDE SEQUENCE</scope>
    <source>
        <strain evidence="18">GSL018</strain>
    </source>
</reference>
<dbReference type="InterPro" id="IPR018209">
    <property type="entry name" value="Pyrv_Knase_AS"/>
</dbReference>
<dbReference type="GO" id="GO:0000287">
    <property type="term" value="F:magnesium ion binding"/>
    <property type="evidence" value="ECO:0007669"/>
    <property type="project" value="InterPro"/>
</dbReference>
<dbReference type="PANTHER" id="PTHR11817">
    <property type="entry name" value="PYRUVATE KINASE"/>
    <property type="match status" value="1"/>
</dbReference>
<dbReference type="EMBL" id="GBEZ01017264">
    <property type="protein sequence ID" value="JAC69059.1"/>
    <property type="molecule type" value="Transcribed_RNA"/>
</dbReference>
<dbReference type="InterPro" id="IPR001697">
    <property type="entry name" value="Pyr_Knase"/>
</dbReference>
<feature type="compositionally biased region" description="Low complexity" evidence="15">
    <location>
        <begin position="1"/>
        <end position="11"/>
    </location>
</feature>
<evidence type="ECO:0000256" key="4">
    <source>
        <dbReference type="ARBA" id="ARBA00012142"/>
    </source>
</evidence>
<keyword evidence="9" id="KW-0067">ATP-binding</keyword>
<feature type="compositionally biased region" description="Basic residues" evidence="15">
    <location>
        <begin position="133"/>
        <end position="146"/>
    </location>
</feature>
<evidence type="ECO:0000256" key="13">
    <source>
        <dbReference type="ARBA" id="ARBA00048152"/>
    </source>
</evidence>
<keyword evidence="11 14" id="KW-0324">Glycolysis</keyword>
<comment type="catalytic activity">
    <reaction evidence="13 14">
        <text>pyruvate + ATP = phosphoenolpyruvate + ADP + H(+)</text>
        <dbReference type="Rhea" id="RHEA:18157"/>
        <dbReference type="ChEBI" id="CHEBI:15361"/>
        <dbReference type="ChEBI" id="CHEBI:15378"/>
        <dbReference type="ChEBI" id="CHEBI:30616"/>
        <dbReference type="ChEBI" id="CHEBI:58702"/>
        <dbReference type="ChEBI" id="CHEBI:456216"/>
        <dbReference type="EC" id="2.7.1.40"/>
    </reaction>
</comment>
<dbReference type="GO" id="GO:0004743">
    <property type="term" value="F:pyruvate kinase activity"/>
    <property type="evidence" value="ECO:0007669"/>
    <property type="project" value="UniProtKB-EC"/>
</dbReference>
<dbReference type="Pfam" id="PF00224">
    <property type="entry name" value="PK"/>
    <property type="match status" value="1"/>
</dbReference>
<dbReference type="FunFam" id="2.40.33.10:FF:000001">
    <property type="entry name" value="Pyruvate kinase"/>
    <property type="match status" value="1"/>
</dbReference>
<sequence length="697" mass="72923">MGCGSSSQSAGGAHGPVISSQAPATVGGAASQTTANATPVVEEPKTLTPAGSSGVKFSGDIGSTAKDGSPSQPEVQTQPAPVEKEPDKRGDNVEGSKGMDDPASIEGGKARAGEETQGPPKKPEAIGGGRVAARQHKEKRPAKKPISRVATEAFSLESEKAKVRRAWAPDYRPSGIRPAGRPGAALVTGEKQTRTSLPMLLDDFPMACKTKVVCTLGPRCWSEEGIASLLDAGLDVARLNFSHGSHADHQRVLDRFRAVCGARGSSAAVLLDTKGPEIRTAMLRGGKDIDLAAGQEVTVVAVGDEYETWEGFRDEATGETRIGLSYSGLCQTVRRGSKILIADGSILVAVEEVTSSTELRGRVVSGGRLGQRKNCNLPGVRVNLPMPTTQDIRDLQQFACPNAVDYVAASFVQTADDIDSIRAFLDDSDGQSIQIIAKIENAEGLRNFDEILHRADGIMVARGDLGMEIPSEKVALAQKMMVTKANLAGKPVICATQMLGSMVEKPTPTRAEMTDVANAVFDGVDAVMLSGETASSPYFREAAATMAAIASNAETTAGARLRLAWICDFSRQPLSSMESLASSAVMAACDRGACGIIVASGGGHMAAAVSKFRPPVPIVVATCSMAICRRSRAVFGQVPCFVESLDNPEQVMEAVQIVVREIGAVSDRSLPAILVRGSGASMDADTGARLGIVQLNP</sequence>
<evidence type="ECO:0000256" key="15">
    <source>
        <dbReference type="SAM" id="MobiDB-lite"/>
    </source>
</evidence>
<feature type="domain" description="Pyruvate kinase C-terminal" evidence="17">
    <location>
        <begin position="578"/>
        <end position="668"/>
    </location>
</feature>
<dbReference type="InterPro" id="IPR011037">
    <property type="entry name" value="Pyrv_Knase-like_insert_dom_sf"/>
</dbReference>
<keyword evidence="8 14" id="KW-0418">Kinase</keyword>
<keyword evidence="6" id="KW-0479">Metal-binding</keyword>
<dbReference type="GO" id="GO:0016301">
    <property type="term" value="F:kinase activity"/>
    <property type="evidence" value="ECO:0007669"/>
    <property type="project" value="UniProtKB-KW"/>
</dbReference>
<dbReference type="Pfam" id="PF02887">
    <property type="entry name" value="PK_C"/>
    <property type="match status" value="1"/>
</dbReference>
<dbReference type="UniPathway" id="UPA00109">
    <property type="reaction ID" value="UER00188"/>
</dbReference>
<evidence type="ECO:0000259" key="17">
    <source>
        <dbReference type="Pfam" id="PF02887"/>
    </source>
</evidence>
<gene>
    <name evidence="18" type="ORF">TSPGSL018_7300</name>
</gene>
<dbReference type="EC" id="2.7.1.40" evidence="4 14"/>
<feature type="region of interest" description="Disordered" evidence="15">
    <location>
        <begin position="1"/>
        <end position="147"/>
    </location>
</feature>
<feature type="domain" description="Pyruvate kinase barrel" evidence="16">
    <location>
        <begin position="209"/>
        <end position="542"/>
    </location>
</feature>
<dbReference type="InterPro" id="IPR015793">
    <property type="entry name" value="Pyrv_Knase_brl"/>
</dbReference>
<comment type="similarity">
    <text evidence="3 14">Belongs to the pyruvate kinase family.</text>
</comment>
<keyword evidence="12 18" id="KW-0670">Pyruvate</keyword>
<dbReference type="Gene3D" id="3.40.1380.20">
    <property type="entry name" value="Pyruvate kinase, C-terminal domain"/>
    <property type="match status" value="1"/>
</dbReference>
<feature type="compositionally biased region" description="Polar residues" evidence="15">
    <location>
        <begin position="69"/>
        <end position="79"/>
    </location>
</feature>
<dbReference type="InterPro" id="IPR015806">
    <property type="entry name" value="Pyrv_Knase_insert_dom_sf"/>
</dbReference>
<evidence type="ECO:0000256" key="8">
    <source>
        <dbReference type="ARBA" id="ARBA00022777"/>
    </source>
</evidence>
<accession>A0A061RE44</accession>
<dbReference type="NCBIfam" id="TIGR01064">
    <property type="entry name" value="pyruv_kin"/>
    <property type="match status" value="1"/>
</dbReference>
<dbReference type="InterPro" id="IPR015813">
    <property type="entry name" value="Pyrv/PenolPyrv_kinase-like_dom"/>
</dbReference>
<evidence type="ECO:0000256" key="9">
    <source>
        <dbReference type="ARBA" id="ARBA00022840"/>
    </source>
</evidence>
<feature type="compositionally biased region" description="Basic and acidic residues" evidence="15">
    <location>
        <begin position="82"/>
        <end position="100"/>
    </location>
</feature>
<dbReference type="InterPro" id="IPR036918">
    <property type="entry name" value="Pyrv_Knase_C_sf"/>
</dbReference>
<dbReference type="GO" id="GO:0030955">
    <property type="term" value="F:potassium ion binding"/>
    <property type="evidence" value="ECO:0007669"/>
    <property type="project" value="InterPro"/>
</dbReference>
<evidence type="ECO:0000256" key="6">
    <source>
        <dbReference type="ARBA" id="ARBA00022723"/>
    </source>
</evidence>
<evidence type="ECO:0000256" key="11">
    <source>
        <dbReference type="ARBA" id="ARBA00023152"/>
    </source>
</evidence>
<dbReference type="SUPFAM" id="SSF52935">
    <property type="entry name" value="PK C-terminal domain-like"/>
    <property type="match status" value="1"/>
</dbReference>
<evidence type="ECO:0000313" key="18">
    <source>
        <dbReference type="EMBL" id="JAC69059.1"/>
    </source>
</evidence>
<evidence type="ECO:0000259" key="16">
    <source>
        <dbReference type="Pfam" id="PF00224"/>
    </source>
</evidence>
<comment type="cofactor">
    <cofactor evidence="1">
        <name>K(+)</name>
        <dbReference type="ChEBI" id="CHEBI:29103"/>
    </cofactor>
</comment>
<evidence type="ECO:0000256" key="7">
    <source>
        <dbReference type="ARBA" id="ARBA00022741"/>
    </source>
</evidence>
<evidence type="ECO:0000256" key="14">
    <source>
        <dbReference type="RuleBase" id="RU000504"/>
    </source>
</evidence>